<keyword evidence="1" id="KW-0812">Transmembrane</keyword>
<organism evidence="2 3">
    <name type="scientific">Batillaria attramentaria</name>
    <dbReference type="NCBI Taxonomy" id="370345"/>
    <lineage>
        <taxon>Eukaryota</taxon>
        <taxon>Metazoa</taxon>
        <taxon>Spiralia</taxon>
        <taxon>Lophotrochozoa</taxon>
        <taxon>Mollusca</taxon>
        <taxon>Gastropoda</taxon>
        <taxon>Caenogastropoda</taxon>
        <taxon>Sorbeoconcha</taxon>
        <taxon>Cerithioidea</taxon>
        <taxon>Batillariidae</taxon>
        <taxon>Batillaria</taxon>
    </lineage>
</organism>
<evidence type="ECO:0000313" key="2">
    <source>
        <dbReference type="EMBL" id="KAK7489019.1"/>
    </source>
</evidence>
<dbReference type="Proteomes" id="UP001519460">
    <property type="component" value="Unassembled WGS sequence"/>
</dbReference>
<protein>
    <submittedName>
        <fullName evidence="2">Uncharacterized protein</fullName>
    </submittedName>
</protein>
<keyword evidence="1" id="KW-1133">Transmembrane helix</keyword>
<gene>
    <name evidence="2" type="ORF">BaRGS_00019680</name>
</gene>
<name>A0ABD0KPI7_9CAEN</name>
<sequence>MASSERTEIMRHTEKIRHCVVISLSLVVTGIYCIFAMNDRSDLMSALVVGILGKHRRLMFHTLLTFFCNDLKGCGRGSIHRLRPSTQNLVFTLGTWLTRYGLLDMGKARSVTKDK</sequence>
<keyword evidence="1" id="KW-0472">Membrane</keyword>
<evidence type="ECO:0000313" key="3">
    <source>
        <dbReference type="Proteomes" id="UP001519460"/>
    </source>
</evidence>
<dbReference type="AlphaFoldDB" id="A0ABD0KPI7"/>
<reference evidence="2 3" key="1">
    <citation type="journal article" date="2023" name="Sci. Data">
        <title>Genome assembly of the Korean intertidal mud-creeper Batillaria attramentaria.</title>
        <authorList>
            <person name="Patra A.K."/>
            <person name="Ho P.T."/>
            <person name="Jun S."/>
            <person name="Lee S.J."/>
            <person name="Kim Y."/>
            <person name="Won Y.J."/>
        </authorList>
    </citation>
    <scope>NUCLEOTIDE SEQUENCE [LARGE SCALE GENOMIC DNA]</scope>
    <source>
        <strain evidence="2">Wonlab-2016</strain>
    </source>
</reference>
<proteinExistence type="predicted"/>
<dbReference type="EMBL" id="JACVVK020000143">
    <property type="protein sequence ID" value="KAK7489019.1"/>
    <property type="molecule type" value="Genomic_DNA"/>
</dbReference>
<evidence type="ECO:0000256" key="1">
    <source>
        <dbReference type="SAM" id="Phobius"/>
    </source>
</evidence>
<feature type="transmembrane region" description="Helical" evidence="1">
    <location>
        <begin position="20"/>
        <end position="37"/>
    </location>
</feature>
<keyword evidence="3" id="KW-1185">Reference proteome</keyword>
<comment type="caution">
    <text evidence="2">The sequence shown here is derived from an EMBL/GenBank/DDBJ whole genome shotgun (WGS) entry which is preliminary data.</text>
</comment>
<accession>A0ABD0KPI7</accession>